<comment type="caution">
    <text evidence="1">The sequence shown here is derived from an EMBL/GenBank/DDBJ whole genome shotgun (WGS) entry which is preliminary data.</text>
</comment>
<dbReference type="NCBIfam" id="NF042934">
    <property type="entry name" value="cis_reg_atten"/>
    <property type="match status" value="1"/>
</dbReference>
<reference evidence="2" key="1">
    <citation type="journal article" date="2019" name="Int. J. Syst. Evol. Microbiol.">
        <title>The Global Catalogue of Microorganisms (GCM) 10K type strain sequencing project: providing services to taxonomists for standard genome sequencing and annotation.</title>
        <authorList>
            <consortium name="The Broad Institute Genomics Platform"/>
            <consortium name="The Broad Institute Genome Sequencing Center for Infectious Disease"/>
            <person name="Wu L."/>
            <person name="Ma J."/>
        </authorList>
    </citation>
    <scope>NUCLEOTIDE SEQUENCE [LARGE SCALE GENOMIC DNA]</scope>
    <source>
        <strain evidence="2">FCH27</strain>
    </source>
</reference>
<accession>A0ABW2N0V8</accession>
<proteinExistence type="predicted"/>
<evidence type="ECO:0000313" key="1">
    <source>
        <dbReference type="EMBL" id="MFC7359447.1"/>
    </source>
</evidence>
<keyword evidence="2" id="KW-1185">Reference proteome</keyword>
<sequence>MVTPATHTHLVVRRHVDLMRVGSATCWHR</sequence>
<name>A0ABW2N0V8_9ACTN</name>
<dbReference type="RefSeq" id="WP_372496500.1">
    <property type="nucleotide sequence ID" value="NZ_JAFMZM010000002.1"/>
</dbReference>
<dbReference type="Proteomes" id="UP001596524">
    <property type="component" value="Unassembled WGS sequence"/>
</dbReference>
<organism evidence="1 2">
    <name type="scientific">Nocardioides astragali</name>
    <dbReference type="NCBI Taxonomy" id="1776736"/>
    <lineage>
        <taxon>Bacteria</taxon>
        <taxon>Bacillati</taxon>
        <taxon>Actinomycetota</taxon>
        <taxon>Actinomycetes</taxon>
        <taxon>Propionibacteriales</taxon>
        <taxon>Nocardioidaceae</taxon>
        <taxon>Nocardioides</taxon>
    </lineage>
</organism>
<evidence type="ECO:0000313" key="2">
    <source>
        <dbReference type="Proteomes" id="UP001596524"/>
    </source>
</evidence>
<gene>
    <name evidence="1" type="ORF">ACFQO6_04120</name>
</gene>
<dbReference type="EMBL" id="JBHTCH010000004">
    <property type="protein sequence ID" value="MFC7359447.1"/>
    <property type="molecule type" value="Genomic_DNA"/>
</dbReference>
<protein>
    <submittedName>
        <fullName evidence="1">Leader peptide</fullName>
    </submittedName>
</protein>
<dbReference type="InterPro" id="IPR049979">
    <property type="entry name" value="Cys_resp_CS_actino"/>
</dbReference>